<evidence type="ECO:0000313" key="6">
    <source>
        <dbReference type="EMBL" id="TKB52757.1"/>
    </source>
</evidence>
<dbReference type="InterPro" id="IPR004111">
    <property type="entry name" value="Repressor_TetR_C"/>
</dbReference>
<gene>
    <name evidence="6" type="ORF">FCL42_15725</name>
</gene>
<dbReference type="Gene3D" id="1.10.357.10">
    <property type="entry name" value="Tetracycline Repressor, domain 2"/>
    <property type="match status" value="1"/>
</dbReference>
<dbReference type="PRINTS" id="PR00455">
    <property type="entry name" value="HTHTETR"/>
</dbReference>
<dbReference type="AlphaFoldDB" id="A0A4U1BKC2"/>
<evidence type="ECO:0000259" key="5">
    <source>
        <dbReference type="PROSITE" id="PS50977"/>
    </source>
</evidence>
<comment type="caution">
    <text evidence="6">The sequence shown here is derived from an EMBL/GenBank/DDBJ whole genome shotgun (WGS) entry which is preliminary data.</text>
</comment>
<dbReference type="Pfam" id="PF00440">
    <property type="entry name" value="TetR_N"/>
    <property type="match status" value="1"/>
</dbReference>
<keyword evidence="1" id="KW-0805">Transcription regulation</keyword>
<feature type="domain" description="HTH tetR-type" evidence="5">
    <location>
        <begin position="15"/>
        <end position="74"/>
    </location>
</feature>
<name>A0A4U1BKC2_9GAMM</name>
<keyword evidence="3" id="KW-0804">Transcription</keyword>
<dbReference type="EMBL" id="SWCJ01000014">
    <property type="protein sequence ID" value="TKB52757.1"/>
    <property type="molecule type" value="Genomic_DNA"/>
</dbReference>
<dbReference type="RefSeq" id="WP_136864380.1">
    <property type="nucleotide sequence ID" value="NZ_SWCJ01000014.1"/>
</dbReference>
<keyword evidence="2 4" id="KW-0238">DNA-binding</keyword>
<evidence type="ECO:0000313" key="7">
    <source>
        <dbReference type="Proteomes" id="UP000305675"/>
    </source>
</evidence>
<dbReference type="Proteomes" id="UP000305675">
    <property type="component" value="Unassembled WGS sequence"/>
</dbReference>
<dbReference type="InterPro" id="IPR009057">
    <property type="entry name" value="Homeodomain-like_sf"/>
</dbReference>
<evidence type="ECO:0000256" key="2">
    <source>
        <dbReference type="ARBA" id="ARBA00023125"/>
    </source>
</evidence>
<organism evidence="6 7">
    <name type="scientific">Ferrimonas aestuarii</name>
    <dbReference type="NCBI Taxonomy" id="2569539"/>
    <lineage>
        <taxon>Bacteria</taxon>
        <taxon>Pseudomonadati</taxon>
        <taxon>Pseudomonadota</taxon>
        <taxon>Gammaproteobacteria</taxon>
        <taxon>Alteromonadales</taxon>
        <taxon>Ferrimonadaceae</taxon>
        <taxon>Ferrimonas</taxon>
    </lineage>
</organism>
<dbReference type="SUPFAM" id="SSF46689">
    <property type="entry name" value="Homeodomain-like"/>
    <property type="match status" value="1"/>
</dbReference>
<proteinExistence type="predicted"/>
<dbReference type="PROSITE" id="PS50977">
    <property type="entry name" value="HTH_TETR_2"/>
    <property type="match status" value="1"/>
</dbReference>
<protein>
    <submittedName>
        <fullName evidence="6">TetR/AcrR family transcriptional regulator</fullName>
    </submittedName>
</protein>
<dbReference type="InterPro" id="IPR036271">
    <property type="entry name" value="Tet_transcr_reg_TetR-rel_C_sf"/>
</dbReference>
<reference evidence="6 7" key="1">
    <citation type="submission" date="2019-04" db="EMBL/GenBank/DDBJ databases">
        <authorList>
            <person name="Hwang J.C."/>
        </authorList>
    </citation>
    <scope>NUCLEOTIDE SEQUENCE [LARGE SCALE GENOMIC DNA]</scope>
    <source>
        <strain evidence="6 7">IMCC35002</strain>
    </source>
</reference>
<dbReference type="OrthoDB" id="329481at2"/>
<dbReference type="GO" id="GO:0045892">
    <property type="term" value="P:negative regulation of DNA-templated transcription"/>
    <property type="evidence" value="ECO:0007669"/>
    <property type="project" value="InterPro"/>
</dbReference>
<dbReference type="SUPFAM" id="SSF48498">
    <property type="entry name" value="Tetracyclin repressor-like, C-terminal domain"/>
    <property type="match status" value="1"/>
</dbReference>
<dbReference type="GO" id="GO:0003677">
    <property type="term" value="F:DNA binding"/>
    <property type="evidence" value="ECO:0007669"/>
    <property type="project" value="UniProtKB-UniRule"/>
</dbReference>
<evidence type="ECO:0000256" key="4">
    <source>
        <dbReference type="PROSITE-ProRule" id="PRU00335"/>
    </source>
</evidence>
<sequence length="188" mass="20905">MTVKPKTRGRPKGQGLSKDRILMAATSMLKQEGKVPSIRKLAATLEVDGMAIYHYFDNKAALLEGVTISVMEEIYQPVASENWQEQLLALSHSYLTLLKDYPGLLTTLLTMSDFGPAEVFSERFEQALKPLDLSSQQLEHALSFWVDYLHGFALAQECNQSGLPLDVEMIAPSFNLFTLALGHLVDSD</sequence>
<evidence type="ECO:0000256" key="3">
    <source>
        <dbReference type="ARBA" id="ARBA00023163"/>
    </source>
</evidence>
<dbReference type="Pfam" id="PF02909">
    <property type="entry name" value="TetR_C_1"/>
    <property type="match status" value="1"/>
</dbReference>
<evidence type="ECO:0000256" key="1">
    <source>
        <dbReference type="ARBA" id="ARBA00023015"/>
    </source>
</evidence>
<feature type="DNA-binding region" description="H-T-H motif" evidence="4">
    <location>
        <begin position="37"/>
        <end position="56"/>
    </location>
</feature>
<keyword evidence="7" id="KW-1185">Reference proteome</keyword>
<accession>A0A4U1BKC2</accession>
<dbReference type="InterPro" id="IPR001647">
    <property type="entry name" value="HTH_TetR"/>
</dbReference>